<keyword evidence="1" id="KW-0812">Transmembrane</keyword>
<dbReference type="EMBL" id="JAJA02000001">
    <property type="protein sequence ID" value="KWS02500.1"/>
    <property type="molecule type" value="Genomic_DNA"/>
</dbReference>
<gene>
    <name evidence="2" type="ORF">AZ78_0044</name>
</gene>
<feature type="transmembrane region" description="Helical" evidence="1">
    <location>
        <begin position="66"/>
        <end position="87"/>
    </location>
</feature>
<evidence type="ECO:0000313" key="2">
    <source>
        <dbReference type="EMBL" id="KWS02500.1"/>
    </source>
</evidence>
<evidence type="ECO:0000256" key="1">
    <source>
        <dbReference type="SAM" id="Phobius"/>
    </source>
</evidence>
<keyword evidence="1" id="KW-1133">Transmembrane helix</keyword>
<organism evidence="2 3">
    <name type="scientific">Lysobacter capsici AZ78</name>
    <dbReference type="NCBI Taxonomy" id="1444315"/>
    <lineage>
        <taxon>Bacteria</taxon>
        <taxon>Pseudomonadati</taxon>
        <taxon>Pseudomonadota</taxon>
        <taxon>Gammaproteobacteria</taxon>
        <taxon>Lysobacterales</taxon>
        <taxon>Lysobacteraceae</taxon>
        <taxon>Lysobacter</taxon>
    </lineage>
</organism>
<dbReference type="OrthoDB" id="9920631at2"/>
<dbReference type="RefSeq" id="WP_036111093.1">
    <property type="nucleotide sequence ID" value="NZ_JAJA02000001.1"/>
</dbReference>
<protein>
    <submittedName>
        <fullName evidence="2">Uncharacterized protein</fullName>
    </submittedName>
</protein>
<feature type="transmembrane region" description="Helical" evidence="1">
    <location>
        <begin position="23"/>
        <end position="45"/>
    </location>
</feature>
<proteinExistence type="predicted"/>
<reference evidence="2 3" key="1">
    <citation type="journal article" date="2014" name="Genome Announc.">
        <title>Draft Genome Sequence of Lysobacter capsici AZ78, a Bacterium Antagonistic to Plant-Pathogenic Oomycetes.</title>
        <authorList>
            <person name="Puopolo G."/>
            <person name="Sonego P."/>
            <person name="Engelen K."/>
            <person name="Pertot I."/>
        </authorList>
    </citation>
    <scope>NUCLEOTIDE SEQUENCE [LARGE SCALE GENOMIC DNA]</scope>
    <source>
        <strain evidence="2 3">AZ78</strain>
    </source>
</reference>
<accession>A0A108U4N5</accession>
<dbReference type="AlphaFoldDB" id="A0A108U4N5"/>
<sequence>MNFFPQTASTPMPQQHPDRTRLALSWIGGVLLCCAALLSIAYACFDYSQGVIRLSSNSYLRVQGPWFDLILPMACVCMALGAAALIYSRLRRAG</sequence>
<comment type="caution">
    <text evidence="2">The sequence shown here is derived from an EMBL/GenBank/DDBJ whole genome shotgun (WGS) entry which is preliminary data.</text>
</comment>
<keyword evidence="1" id="KW-0472">Membrane</keyword>
<dbReference type="Proteomes" id="UP000023435">
    <property type="component" value="Unassembled WGS sequence"/>
</dbReference>
<name>A0A108U4N5_9GAMM</name>
<keyword evidence="3" id="KW-1185">Reference proteome</keyword>
<evidence type="ECO:0000313" key="3">
    <source>
        <dbReference type="Proteomes" id="UP000023435"/>
    </source>
</evidence>